<organism evidence="1 2">
    <name type="scientific">Paenibacillus aquistagni</name>
    <dbReference type="NCBI Taxonomy" id="1852522"/>
    <lineage>
        <taxon>Bacteria</taxon>
        <taxon>Bacillati</taxon>
        <taxon>Bacillota</taxon>
        <taxon>Bacilli</taxon>
        <taxon>Bacillales</taxon>
        <taxon>Paenibacillaceae</taxon>
        <taxon>Paenibacillus</taxon>
    </lineage>
</organism>
<keyword evidence="2" id="KW-1185">Reference proteome</keyword>
<dbReference type="Gene3D" id="1.25.40.290">
    <property type="entry name" value="ARM repeat domains"/>
    <property type="match status" value="1"/>
</dbReference>
<dbReference type="Proteomes" id="UP000193834">
    <property type="component" value="Unassembled WGS sequence"/>
</dbReference>
<dbReference type="OrthoDB" id="9797162at2"/>
<dbReference type="InterPro" id="IPR014825">
    <property type="entry name" value="DNA_alkylation"/>
</dbReference>
<evidence type="ECO:0000313" key="2">
    <source>
        <dbReference type="Proteomes" id="UP000193834"/>
    </source>
</evidence>
<dbReference type="Pfam" id="PF08713">
    <property type="entry name" value="DNA_alkylation"/>
    <property type="match status" value="1"/>
</dbReference>
<dbReference type="SUPFAM" id="SSF48371">
    <property type="entry name" value="ARM repeat"/>
    <property type="match status" value="1"/>
</dbReference>
<proteinExistence type="predicted"/>
<dbReference type="InterPro" id="IPR016024">
    <property type="entry name" value="ARM-type_fold"/>
</dbReference>
<accession>A0A1X7LQ45</accession>
<dbReference type="STRING" id="1852522.SAMN06295960_3890"/>
<reference evidence="1 2" key="1">
    <citation type="submission" date="2017-04" db="EMBL/GenBank/DDBJ databases">
        <authorList>
            <person name="Afonso C.L."/>
            <person name="Miller P.J."/>
            <person name="Scott M.A."/>
            <person name="Spackman E."/>
            <person name="Goraichik I."/>
            <person name="Dimitrov K.M."/>
            <person name="Suarez D.L."/>
            <person name="Swayne D.E."/>
        </authorList>
    </citation>
    <scope>NUCLEOTIDE SEQUENCE [LARGE SCALE GENOMIC DNA]</scope>
    <source>
        <strain evidence="1 2">11</strain>
    </source>
</reference>
<sequence length="367" mass="41884">MADTFAGKYSPEFFNRFTILVSSSCASFNSDEFLQFIYDQEWEQKAFKQRIRHISHALRATLPSSYREALSVLFGIAPQCTGVEYLFFPDFVEAYGQDDWEASIPALERFTPYSSSEFAVRPFIVQDQARMMDQMLRWAAHEDPHVRRLASEGCRPRLPWAMALEAFKADPAPIFPILEALKQDESVYVQKSVANNLNDIAKDHPALVKQLVRDWYGVNKHTDWIVKHGSRTLLRAADPEMLSLFGFETSPDVTVQELKLDMASIEIGETLPFSFSILSRASEAQQLRIEYAIDFVKANGKTSRKRFKISEYTLEQGNKAYVRNHSFKDLTTRKHYPGKHRLAVIINGVELAAADFDVHAAAHTTRS</sequence>
<dbReference type="RefSeq" id="WP_085497027.1">
    <property type="nucleotide sequence ID" value="NZ_FXAZ01000006.1"/>
</dbReference>
<dbReference type="EMBL" id="FXAZ01000006">
    <property type="protein sequence ID" value="SMG55372.1"/>
    <property type="molecule type" value="Genomic_DNA"/>
</dbReference>
<name>A0A1X7LQ45_9BACL</name>
<gene>
    <name evidence="1" type="ORF">SAMN06295960_3890</name>
</gene>
<protein>
    <submittedName>
        <fullName evidence="1">3-methyladenine DNA glycosylase AlkC</fullName>
    </submittedName>
</protein>
<dbReference type="AlphaFoldDB" id="A0A1X7LQ45"/>
<evidence type="ECO:0000313" key="1">
    <source>
        <dbReference type="EMBL" id="SMG55372.1"/>
    </source>
</evidence>